<comment type="caution">
    <text evidence="7">The sequence shown here is derived from an EMBL/GenBank/DDBJ whole genome shotgun (WGS) entry which is preliminary data.</text>
</comment>
<dbReference type="InterPro" id="IPR051089">
    <property type="entry name" value="prtT"/>
</dbReference>
<keyword evidence="3" id="KW-0238">DNA-binding</keyword>
<dbReference type="GO" id="GO:0000981">
    <property type="term" value="F:DNA-binding transcription factor activity, RNA polymerase II-specific"/>
    <property type="evidence" value="ECO:0007669"/>
    <property type="project" value="TreeGrafter"/>
</dbReference>
<dbReference type="CDD" id="cd12148">
    <property type="entry name" value="fungal_TF_MHR"/>
    <property type="match status" value="1"/>
</dbReference>
<keyword evidence="8" id="KW-1185">Reference proteome</keyword>
<dbReference type="PANTHER" id="PTHR31845:SF39">
    <property type="entry name" value="TRANSCRIPTION FACTOR PBCR-RELATED"/>
    <property type="match status" value="1"/>
</dbReference>
<reference evidence="7" key="2">
    <citation type="submission" date="2023-05" db="EMBL/GenBank/DDBJ databases">
        <authorList>
            <consortium name="Lawrence Berkeley National Laboratory"/>
            <person name="Steindorff A."/>
            <person name="Hensen N."/>
            <person name="Bonometti L."/>
            <person name="Westerberg I."/>
            <person name="Brannstrom I.O."/>
            <person name="Guillou S."/>
            <person name="Cros-Aarteil S."/>
            <person name="Calhoun S."/>
            <person name="Haridas S."/>
            <person name="Kuo A."/>
            <person name="Mondo S."/>
            <person name="Pangilinan J."/>
            <person name="Riley R."/>
            <person name="Labutti K."/>
            <person name="Andreopoulos B."/>
            <person name="Lipzen A."/>
            <person name="Chen C."/>
            <person name="Yanf M."/>
            <person name="Daum C."/>
            <person name="Ng V."/>
            <person name="Clum A."/>
            <person name="Ohm R."/>
            <person name="Martin F."/>
            <person name="Silar P."/>
            <person name="Natvig D."/>
            <person name="Lalanne C."/>
            <person name="Gautier V."/>
            <person name="Ament-Velasquez S.L."/>
            <person name="Kruys A."/>
            <person name="Hutchinson M.I."/>
            <person name="Powell A.J."/>
            <person name="Barry K."/>
            <person name="Miller A.N."/>
            <person name="Grigoriev I.V."/>
            <person name="Debuchy R."/>
            <person name="Gladieux P."/>
            <person name="Thoren M.H."/>
            <person name="Johannesson H."/>
        </authorList>
    </citation>
    <scope>NUCLEOTIDE SEQUENCE</scope>
    <source>
        <strain evidence="7">PSN243</strain>
    </source>
</reference>
<dbReference type="GO" id="GO:0000976">
    <property type="term" value="F:transcription cis-regulatory region binding"/>
    <property type="evidence" value="ECO:0007669"/>
    <property type="project" value="TreeGrafter"/>
</dbReference>
<evidence type="ECO:0000313" key="8">
    <source>
        <dbReference type="Proteomes" id="UP001321760"/>
    </source>
</evidence>
<dbReference type="AlphaFoldDB" id="A0AAV9GHJ3"/>
<evidence type="ECO:0000256" key="3">
    <source>
        <dbReference type="ARBA" id="ARBA00023125"/>
    </source>
</evidence>
<evidence type="ECO:0000256" key="5">
    <source>
        <dbReference type="ARBA" id="ARBA00023242"/>
    </source>
</evidence>
<accession>A0AAV9GHJ3</accession>
<gene>
    <name evidence="7" type="ORF">QBC34DRAFT_409524</name>
</gene>
<feature type="region of interest" description="Disordered" evidence="6">
    <location>
        <begin position="188"/>
        <end position="209"/>
    </location>
</feature>
<evidence type="ECO:0000256" key="1">
    <source>
        <dbReference type="ARBA" id="ARBA00004123"/>
    </source>
</evidence>
<dbReference type="EMBL" id="MU865949">
    <property type="protein sequence ID" value="KAK4447489.1"/>
    <property type="molecule type" value="Genomic_DNA"/>
</dbReference>
<comment type="subcellular location">
    <subcellularLocation>
        <location evidence="1">Nucleus</location>
    </subcellularLocation>
</comment>
<dbReference type="PANTHER" id="PTHR31845">
    <property type="entry name" value="FINGER DOMAIN PROTEIN, PUTATIVE-RELATED"/>
    <property type="match status" value="1"/>
</dbReference>
<keyword evidence="2" id="KW-0805">Transcription regulation</keyword>
<evidence type="ECO:0008006" key="9">
    <source>
        <dbReference type="Google" id="ProtNLM"/>
    </source>
</evidence>
<evidence type="ECO:0000313" key="7">
    <source>
        <dbReference type="EMBL" id="KAK4447489.1"/>
    </source>
</evidence>
<dbReference type="Proteomes" id="UP001321760">
    <property type="component" value="Unassembled WGS sequence"/>
</dbReference>
<proteinExistence type="predicted"/>
<evidence type="ECO:0000256" key="6">
    <source>
        <dbReference type="SAM" id="MobiDB-lite"/>
    </source>
</evidence>
<keyword evidence="5" id="KW-0539">Nucleus</keyword>
<reference evidence="7" key="1">
    <citation type="journal article" date="2023" name="Mol. Phylogenet. Evol.">
        <title>Genome-scale phylogeny and comparative genomics of the fungal order Sordariales.</title>
        <authorList>
            <person name="Hensen N."/>
            <person name="Bonometti L."/>
            <person name="Westerberg I."/>
            <person name="Brannstrom I.O."/>
            <person name="Guillou S."/>
            <person name="Cros-Aarteil S."/>
            <person name="Calhoun S."/>
            <person name="Haridas S."/>
            <person name="Kuo A."/>
            <person name="Mondo S."/>
            <person name="Pangilinan J."/>
            <person name="Riley R."/>
            <person name="LaButti K."/>
            <person name="Andreopoulos B."/>
            <person name="Lipzen A."/>
            <person name="Chen C."/>
            <person name="Yan M."/>
            <person name="Daum C."/>
            <person name="Ng V."/>
            <person name="Clum A."/>
            <person name="Steindorff A."/>
            <person name="Ohm R.A."/>
            <person name="Martin F."/>
            <person name="Silar P."/>
            <person name="Natvig D.O."/>
            <person name="Lalanne C."/>
            <person name="Gautier V."/>
            <person name="Ament-Velasquez S.L."/>
            <person name="Kruys A."/>
            <person name="Hutchinson M.I."/>
            <person name="Powell A.J."/>
            <person name="Barry K."/>
            <person name="Miller A.N."/>
            <person name="Grigoriev I.V."/>
            <person name="Debuchy R."/>
            <person name="Gladieux P."/>
            <person name="Hiltunen Thoren M."/>
            <person name="Johannesson H."/>
        </authorList>
    </citation>
    <scope>NUCLEOTIDE SEQUENCE</scope>
    <source>
        <strain evidence="7">PSN243</strain>
    </source>
</reference>
<keyword evidence="4" id="KW-0804">Transcription</keyword>
<dbReference type="GO" id="GO:0005634">
    <property type="term" value="C:nucleus"/>
    <property type="evidence" value="ECO:0007669"/>
    <property type="project" value="UniProtKB-SubCell"/>
</dbReference>
<organism evidence="7 8">
    <name type="scientific">Podospora aff. communis PSN243</name>
    <dbReference type="NCBI Taxonomy" id="3040156"/>
    <lineage>
        <taxon>Eukaryota</taxon>
        <taxon>Fungi</taxon>
        <taxon>Dikarya</taxon>
        <taxon>Ascomycota</taxon>
        <taxon>Pezizomycotina</taxon>
        <taxon>Sordariomycetes</taxon>
        <taxon>Sordariomycetidae</taxon>
        <taxon>Sordariales</taxon>
        <taxon>Podosporaceae</taxon>
        <taxon>Podospora</taxon>
    </lineage>
</organism>
<name>A0AAV9GHJ3_9PEZI</name>
<protein>
    <recommendedName>
        <fullName evidence="9">Transcription factor domain-containing protein</fullName>
    </recommendedName>
</protein>
<sequence>MLPNFPCVVLPPESTVSDLARERPFVLLAVLAVASSTRTLQGHSLYDEEFRKILGLKFVAGGERSVELLEGLVVYVAWYPFHLRPKNKQAFQYIRMAVDIISDLELDQECDSDDIDIPPTPERMDQIRLYLATYFMVSHQSTAWACTRPMKYTPFTSLAIDMFQRHSTSPSDMALSWKARLQRLVEEANELRKSKSKKGASTSSHHQSGYQTGLVLRGMESQLSEWESKIPPSVASQPTIRIAVLFTRLFITAAPLFRFPTIKNPGANGNEMPGYIPTQEQMLGAVPTLHGMLEFFLSLQAGEINAFCGADWGSLILAIVLGYRLSFPLPQHPDWDDAVARRAVGFGAYLDRLCKMGDGSDSDEILQGMQPASSSAAAATAKLRHNMDVLSASKVVIGVVRDKFQKRIRKLAGPPPPVAAPPVTGGIIQNLWAAATGSGKTAEPVPMPASHPPVMPGTECPMLDGSVEPYYPYWDETFAANHLAQGSFGGGGEQQQQAYNDLWSTISMGWAQESINFEGL</sequence>
<evidence type="ECO:0000256" key="4">
    <source>
        <dbReference type="ARBA" id="ARBA00023163"/>
    </source>
</evidence>
<evidence type="ECO:0000256" key="2">
    <source>
        <dbReference type="ARBA" id="ARBA00023015"/>
    </source>
</evidence>